<keyword evidence="2" id="KW-0808">Transferase</keyword>
<gene>
    <name evidence="2" type="primary">RhoGEF4</name>
    <name evidence="2" type="ORF">MHBO_001649</name>
</gene>
<dbReference type="Proteomes" id="UP001439008">
    <property type="component" value="Unassembled WGS sequence"/>
</dbReference>
<sequence>MSANIISLKSELMNEIKGTTHFRFSRTGSLPKNEKYHTLKSAIVLPETFRELIRTEENYIKSLENLNNLRIVLKKTGLRQQRLFKENTNENRKIIFRNIKSILKLSNKFLSELKDIVIDKHFFVNLSLIFSKFAPYMKEYAIYGMGQLEASEMLNKIDKKDKTFIEFCDCWLKNIEEATFDGLLILPIQRIPRYFLLLQKMSKYVYSKRDIKLIEKAMNSIQIIISHIDKSILFKERERISIKIQNMFPKESLLSASRRYVKMDIVVLKTELKKKKFIGRNVLLVQFNDLLMVGLKKQKKYKKIWDCDTNKLMVSKSSKSDLDINIWSDHLSFIVKFPFVAKRDEWIDSLKKQPNLNKNAIKIHSIMLKCVVCGVKTKHFPCCFCNFAHCKVCSKNPKMCLECTKVPENAQGEIANLLKQFNLGKYFLAMKEIGLKSRKDFYKMALDQNFSNSQIITKLRVFYGMENEDVDRMLKMCNFLKD</sequence>
<accession>A0ABV2AJP3</accession>
<dbReference type="EC" id="2.3.2.27" evidence="2"/>
<dbReference type="SUPFAM" id="SSF48065">
    <property type="entry name" value="DBL homology domain (DH-domain)"/>
    <property type="match status" value="1"/>
</dbReference>
<dbReference type="GO" id="GO:0061630">
    <property type="term" value="F:ubiquitin protein ligase activity"/>
    <property type="evidence" value="ECO:0007669"/>
    <property type="project" value="UniProtKB-EC"/>
</dbReference>
<dbReference type="EMBL" id="JBDODL010000438">
    <property type="protein sequence ID" value="MES1919900.1"/>
    <property type="molecule type" value="Genomic_DNA"/>
</dbReference>
<dbReference type="PANTHER" id="PTHR12673">
    <property type="entry name" value="FACIOGENITAL DYSPLASIA PROTEIN"/>
    <property type="match status" value="1"/>
</dbReference>
<dbReference type="SMART" id="SM00325">
    <property type="entry name" value="RhoGEF"/>
    <property type="match status" value="1"/>
</dbReference>
<keyword evidence="3" id="KW-1185">Reference proteome</keyword>
<protein>
    <submittedName>
        <fullName evidence="2">Rho guanyl-nucleotide exchange factor activity, variant 2</fullName>
        <ecNumber evidence="2">2.3.2.27</ecNumber>
    </submittedName>
</protein>
<organism evidence="2 3">
    <name type="scientific">Bonamia ostreae</name>
    <dbReference type="NCBI Taxonomy" id="126728"/>
    <lineage>
        <taxon>Eukaryota</taxon>
        <taxon>Sar</taxon>
        <taxon>Rhizaria</taxon>
        <taxon>Endomyxa</taxon>
        <taxon>Ascetosporea</taxon>
        <taxon>Haplosporida</taxon>
        <taxon>Bonamia</taxon>
    </lineage>
</organism>
<name>A0ABV2AJP3_9EUKA</name>
<dbReference type="PANTHER" id="PTHR12673:SF159">
    <property type="entry name" value="LD03170P"/>
    <property type="match status" value="1"/>
</dbReference>
<dbReference type="Gene3D" id="1.20.900.10">
    <property type="entry name" value="Dbl homology (DH) domain"/>
    <property type="match status" value="1"/>
</dbReference>
<comment type="caution">
    <text evidence="2">The sequence shown here is derived from an EMBL/GenBank/DDBJ whole genome shotgun (WGS) entry which is preliminary data.</text>
</comment>
<evidence type="ECO:0000259" key="1">
    <source>
        <dbReference type="PROSITE" id="PS50010"/>
    </source>
</evidence>
<dbReference type="InterPro" id="IPR035899">
    <property type="entry name" value="DBL_dom_sf"/>
</dbReference>
<proteinExistence type="predicted"/>
<dbReference type="InterPro" id="IPR051092">
    <property type="entry name" value="FYVE_RhoGEF_PH"/>
</dbReference>
<reference evidence="2 3" key="1">
    <citation type="journal article" date="2024" name="BMC Biol.">
        <title>Comparative genomics of Ascetosporea gives new insight into the evolutionary basis for animal parasitism in Rhizaria.</title>
        <authorList>
            <person name="Hiltunen Thoren M."/>
            <person name="Onut-Brannstrom I."/>
            <person name="Alfjorden A."/>
            <person name="Peckova H."/>
            <person name="Swords F."/>
            <person name="Hooper C."/>
            <person name="Holzer A.S."/>
            <person name="Bass D."/>
            <person name="Burki F."/>
        </authorList>
    </citation>
    <scope>NUCLEOTIDE SEQUENCE [LARGE SCALE GENOMIC DNA]</scope>
    <source>
        <strain evidence="2">20-A016</strain>
    </source>
</reference>
<dbReference type="Pfam" id="PF00621">
    <property type="entry name" value="RhoGEF"/>
    <property type="match status" value="1"/>
</dbReference>
<keyword evidence="2" id="KW-0012">Acyltransferase</keyword>
<evidence type="ECO:0000313" key="2">
    <source>
        <dbReference type="EMBL" id="MES1919900.1"/>
    </source>
</evidence>
<dbReference type="PROSITE" id="PS50010">
    <property type="entry name" value="DH_2"/>
    <property type="match status" value="1"/>
</dbReference>
<dbReference type="InterPro" id="IPR000219">
    <property type="entry name" value="DH_dom"/>
</dbReference>
<evidence type="ECO:0000313" key="3">
    <source>
        <dbReference type="Proteomes" id="UP001439008"/>
    </source>
</evidence>
<feature type="domain" description="DH" evidence="1">
    <location>
        <begin position="44"/>
        <end position="231"/>
    </location>
</feature>